<dbReference type="GO" id="GO:0003735">
    <property type="term" value="F:structural constituent of ribosome"/>
    <property type="evidence" value="ECO:0007669"/>
    <property type="project" value="TreeGrafter"/>
</dbReference>
<organism evidence="9 10">
    <name type="scientific">Penicilliopsis zonata CBS 506.65</name>
    <dbReference type="NCBI Taxonomy" id="1073090"/>
    <lineage>
        <taxon>Eukaryota</taxon>
        <taxon>Fungi</taxon>
        <taxon>Dikarya</taxon>
        <taxon>Ascomycota</taxon>
        <taxon>Pezizomycotina</taxon>
        <taxon>Eurotiomycetes</taxon>
        <taxon>Eurotiomycetidae</taxon>
        <taxon>Eurotiales</taxon>
        <taxon>Aspergillaceae</taxon>
        <taxon>Penicilliopsis</taxon>
    </lineage>
</organism>
<comment type="subcellular location">
    <subcellularLocation>
        <location evidence="1">Mitochondrion</location>
    </subcellularLocation>
</comment>
<evidence type="ECO:0000313" key="9">
    <source>
        <dbReference type="EMBL" id="OJJ51381.1"/>
    </source>
</evidence>
<evidence type="ECO:0000256" key="7">
    <source>
        <dbReference type="ARBA" id="ARBA00045681"/>
    </source>
</evidence>
<keyword evidence="3" id="KW-0809">Transit peptide</keyword>
<dbReference type="Pfam" id="PF09243">
    <property type="entry name" value="Rsm22"/>
    <property type="match status" value="2"/>
</dbReference>
<dbReference type="PANTHER" id="PTHR13184">
    <property type="entry name" value="37S RIBOSOMAL PROTEIN S22"/>
    <property type="match status" value="1"/>
</dbReference>
<dbReference type="GO" id="GO:0046872">
    <property type="term" value="F:metal ion binding"/>
    <property type="evidence" value="ECO:0007669"/>
    <property type="project" value="UniProtKB-KW"/>
</dbReference>
<feature type="compositionally biased region" description="Basic residues" evidence="8">
    <location>
        <begin position="827"/>
        <end position="850"/>
    </location>
</feature>
<dbReference type="PANTHER" id="PTHR13184:SF5">
    <property type="entry name" value="METHYLTRANSFERASE-LIKE PROTEIN 17, MITOCHONDRIAL"/>
    <property type="match status" value="1"/>
</dbReference>
<dbReference type="InterPro" id="IPR015324">
    <property type="entry name" value="Ribosomal_Rsm22-like"/>
</dbReference>
<proteinExistence type="predicted"/>
<sequence>MLSSSSVQRASRPYPRDVLRLMGYGPRHLRSGNGCLTAGRPKSTLIRQMTLKNSDRSAYTQDSTSEKSRGLRPIKRLLSTSAIPDTNPDARKDAIYTLVDKIQQQEADIEVLLDELDLLDDYHTVLSSADVDLTQTLTQAVGHRDEQSLETWVRGARQQFGNTLPEGFLNATELQLYTRLYGEPIFREQDLELEEESEEGDLDQLLREDGEGGWEEVEFERSVEEEEEEIPVVYDMEVDPIEEESLAMQRTREIAEQLGGEIMLQQFEDEAVPDSHSRTHPLTDAGKFSAGSKTVYLPQDTVNGPVAAILSQYSNKHISEAAHRIFGGPHLPYSTRTPPPYLQLPHKPIPLKASQNFMGEMDANAFLSVLYPGIYASSLSVLSEVRKRLGTKWIRRLISKDGGPNVLDVGGGGAGILAWRDIIRAEWEVMVPDHPASAPIPMGRSTVVTGSEALKMRASTMLENTTFLPRLPDYVHVRGNPTLDDSRPAPKRKQFDIIVAPHTLLDIDEDYMRKEHVENLWSLLNPDGGVLILLEKGRQRGFEAIAGAREMLLKRHISSPGSTNYENLTESSDDNTVVNKETGMIVAPCTNHENCPMYHVAGNATGRKDYCHFQQRYIRPQYLQRIIGAKDKNHEDVSFSYIAVQRGVDLRQEEGILQGSQATDAAFDGYENLGNETAETSRAVIDEVEAATDSNNVPGTPDTATKQQGFNTLSLPRIVYPPMKRRGHVIFDFCTPTGTIERWTVPRSYSRQAYKDARKAQWGDLWALGAKTRVRRNLALGEKHGEGKKERLLRRAAAKAAANEGEGHEEIEEEQRGKGLQDIPIPTRKKGQNIPSWKKHADKKKVRQAQKKVVASGLPEDFY</sequence>
<protein>
    <recommendedName>
        <fullName evidence="11">37S ribosomal protein Rsm22</fullName>
    </recommendedName>
</protein>
<dbReference type="VEuPathDB" id="FungiDB:ASPZODRAFT_127453"/>
<dbReference type="GeneID" id="34608218"/>
<dbReference type="InterPro" id="IPR052571">
    <property type="entry name" value="Mt_RNA_Methyltransferase"/>
</dbReference>
<keyword evidence="6" id="KW-0496">Mitochondrion</keyword>
<evidence type="ECO:0000256" key="5">
    <source>
        <dbReference type="ARBA" id="ARBA00023014"/>
    </source>
</evidence>
<keyword evidence="4" id="KW-0408">Iron</keyword>
<evidence type="ECO:0000256" key="1">
    <source>
        <dbReference type="ARBA" id="ARBA00004173"/>
    </source>
</evidence>
<evidence type="ECO:0000256" key="4">
    <source>
        <dbReference type="ARBA" id="ARBA00023004"/>
    </source>
</evidence>
<dbReference type="GO" id="GO:0005763">
    <property type="term" value="C:mitochondrial small ribosomal subunit"/>
    <property type="evidence" value="ECO:0007669"/>
    <property type="project" value="TreeGrafter"/>
</dbReference>
<evidence type="ECO:0000256" key="8">
    <source>
        <dbReference type="SAM" id="MobiDB-lite"/>
    </source>
</evidence>
<dbReference type="OrthoDB" id="421327at2759"/>
<evidence type="ECO:0000256" key="2">
    <source>
        <dbReference type="ARBA" id="ARBA00022723"/>
    </source>
</evidence>
<dbReference type="AlphaFoldDB" id="A0A1L9SWA6"/>
<keyword evidence="2" id="KW-0479">Metal-binding</keyword>
<dbReference type="GO" id="GO:0051536">
    <property type="term" value="F:iron-sulfur cluster binding"/>
    <property type="evidence" value="ECO:0007669"/>
    <property type="project" value="UniProtKB-KW"/>
</dbReference>
<accession>A0A1L9SWA6</accession>
<evidence type="ECO:0000313" key="10">
    <source>
        <dbReference type="Proteomes" id="UP000184188"/>
    </source>
</evidence>
<comment type="function">
    <text evidence="7">Mitochondrial ribosome (mitoribosome) assembly factor. Binds at the interface of the head and body domains of the mitochondrial small ribosomal subunit (mt-SSU), occluding the mRNA channel and preventing compaction of the head domain towards the body. Probable inactive methyltransferase: retains the characteristic folding and ability to bind S-adenosyl-L-methionine, but it probably lost its methyltransferase activity.</text>
</comment>
<dbReference type="Proteomes" id="UP000184188">
    <property type="component" value="Unassembled WGS sequence"/>
</dbReference>
<dbReference type="SUPFAM" id="SSF53335">
    <property type="entry name" value="S-adenosyl-L-methionine-dependent methyltransferases"/>
    <property type="match status" value="1"/>
</dbReference>
<evidence type="ECO:0000256" key="3">
    <source>
        <dbReference type="ARBA" id="ARBA00022946"/>
    </source>
</evidence>
<reference evidence="10" key="1">
    <citation type="journal article" date="2017" name="Genome Biol.">
        <title>Comparative genomics reveals high biological diversity and specific adaptations in the industrially and medically important fungal genus Aspergillus.</title>
        <authorList>
            <person name="de Vries R.P."/>
            <person name="Riley R."/>
            <person name="Wiebenga A."/>
            <person name="Aguilar-Osorio G."/>
            <person name="Amillis S."/>
            <person name="Uchima C.A."/>
            <person name="Anderluh G."/>
            <person name="Asadollahi M."/>
            <person name="Askin M."/>
            <person name="Barry K."/>
            <person name="Battaglia E."/>
            <person name="Bayram O."/>
            <person name="Benocci T."/>
            <person name="Braus-Stromeyer S.A."/>
            <person name="Caldana C."/>
            <person name="Canovas D."/>
            <person name="Cerqueira G.C."/>
            <person name="Chen F."/>
            <person name="Chen W."/>
            <person name="Choi C."/>
            <person name="Clum A."/>
            <person name="Dos Santos R.A."/>
            <person name="Damasio A.R."/>
            <person name="Diallinas G."/>
            <person name="Emri T."/>
            <person name="Fekete E."/>
            <person name="Flipphi M."/>
            <person name="Freyberg S."/>
            <person name="Gallo A."/>
            <person name="Gournas C."/>
            <person name="Habgood R."/>
            <person name="Hainaut M."/>
            <person name="Harispe M.L."/>
            <person name="Henrissat B."/>
            <person name="Hilden K.S."/>
            <person name="Hope R."/>
            <person name="Hossain A."/>
            <person name="Karabika E."/>
            <person name="Karaffa L."/>
            <person name="Karanyi Z."/>
            <person name="Krasevec N."/>
            <person name="Kuo A."/>
            <person name="Kusch H."/>
            <person name="LaButti K."/>
            <person name="Lagendijk E.L."/>
            <person name="Lapidus A."/>
            <person name="Levasseur A."/>
            <person name="Lindquist E."/>
            <person name="Lipzen A."/>
            <person name="Logrieco A.F."/>
            <person name="MacCabe A."/>
            <person name="Maekelae M.R."/>
            <person name="Malavazi I."/>
            <person name="Melin P."/>
            <person name="Meyer V."/>
            <person name="Mielnichuk N."/>
            <person name="Miskei M."/>
            <person name="Molnar A.P."/>
            <person name="Mule G."/>
            <person name="Ngan C.Y."/>
            <person name="Orejas M."/>
            <person name="Orosz E."/>
            <person name="Ouedraogo J.P."/>
            <person name="Overkamp K.M."/>
            <person name="Park H.-S."/>
            <person name="Perrone G."/>
            <person name="Piumi F."/>
            <person name="Punt P.J."/>
            <person name="Ram A.F."/>
            <person name="Ramon A."/>
            <person name="Rauscher S."/>
            <person name="Record E."/>
            <person name="Riano-Pachon D.M."/>
            <person name="Robert V."/>
            <person name="Roehrig J."/>
            <person name="Ruller R."/>
            <person name="Salamov A."/>
            <person name="Salih N.S."/>
            <person name="Samson R.A."/>
            <person name="Sandor E."/>
            <person name="Sanguinetti M."/>
            <person name="Schuetze T."/>
            <person name="Sepcic K."/>
            <person name="Shelest E."/>
            <person name="Sherlock G."/>
            <person name="Sophianopoulou V."/>
            <person name="Squina F.M."/>
            <person name="Sun H."/>
            <person name="Susca A."/>
            <person name="Todd R.B."/>
            <person name="Tsang A."/>
            <person name="Unkles S.E."/>
            <person name="van de Wiele N."/>
            <person name="van Rossen-Uffink D."/>
            <person name="Oliveira J.V."/>
            <person name="Vesth T.C."/>
            <person name="Visser J."/>
            <person name="Yu J.-H."/>
            <person name="Zhou M."/>
            <person name="Andersen M.R."/>
            <person name="Archer D.B."/>
            <person name="Baker S.E."/>
            <person name="Benoit I."/>
            <person name="Brakhage A.A."/>
            <person name="Braus G.H."/>
            <person name="Fischer R."/>
            <person name="Frisvad J.C."/>
            <person name="Goldman G.H."/>
            <person name="Houbraken J."/>
            <person name="Oakley B."/>
            <person name="Pocsi I."/>
            <person name="Scazzocchio C."/>
            <person name="Seiboth B."/>
            <person name="vanKuyk P.A."/>
            <person name="Wortman J."/>
            <person name="Dyer P.S."/>
            <person name="Grigoriev I.V."/>
        </authorList>
    </citation>
    <scope>NUCLEOTIDE SEQUENCE [LARGE SCALE GENOMIC DNA]</scope>
    <source>
        <strain evidence="10">CBS 506.65</strain>
    </source>
</reference>
<evidence type="ECO:0000256" key="6">
    <source>
        <dbReference type="ARBA" id="ARBA00023128"/>
    </source>
</evidence>
<dbReference type="InterPro" id="IPR029063">
    <property type="entry name" value="SAM-dependent_MTases_sf"/>
</dbReference>
<dbReference type="RefSeq" id="XP_022585891.1">
    <property type="nucleotide sequence ID" value="XM_022721753.1"/>
</dbReference>
<feature type="region of interest" description="Disordered" evidence="8">
    <location>
        <begin position="801"/>
        <end position="863"/>
    </location>
</feature>
<dbReference type="GO" id="GO:0008168">
    <property type="term" value="F:methyltransferase activity"/>
    <property type="evidence" value="ECO:0007669"/>
    <property type="project" value="InterPro"/>
</dbReference>
<keyword evidence="5" id="KW-0411">Iron-sulfur</keyword>
<gene>
    <name evidence="9" type="ORF">ASPZODRAFT_127453</name>
</gene>
<dbReference type="STRING" id="1073090.A0A1L9SWA6"/>
<keyword evidence="10" id="KW-1185">Reference proteome</keyword>
<dbReference type="EMBL" id="KV878336">
    <property type="protein sequence ID" value="OJJ51381.1"/>
    <property type="molecule type" value="Genomic_DNA"/>
</dbReference>
<name>A0A1L9SWA6_9EURO</name>
<evidence type="ECO:0008006" key="11">
    <source>
        <dbReference type="Google" id="ProtNLM"/>
    </source>
</evidence>
<dbReference type="GO" id="GO:0006412">
    <property type="term" value="P:translation"/>
    <property type="evidence" value="ECO:0007669"/>
    <property type="project" value="InterPro"/>
</dbReference>